<feature type="compositionally biased region" description="Polar residues" evidence="2">
    <location>
        <begin position="195"/>
        <end position="226"/>
    </location>
</feature>
<feature type="compositionally biased region" description="Polar residues" evidence="2">
    <location>
        <begin position="564"/>
        <end position="581"/>
    </location>
</feature>
<feature type="domain" description="Zn(2)-C6 fungal-type" evidence="3">
    <location>
        <begin position="375"/>
        <end position="410"/>
    </location>
</feature>
<dbReference type="AlphaFoldDB" id="A0AAI8YXP8"/>
<feature type="compositionally biased region" description="Basic and acidic residues" evidence="2">
    <location>
        <begin position="115"/>
        <end position="128"/>
    </location>
</feature>
<dbReference type="Proteomes" id="UP001296104">
    <property type="component" value="Unassembled WGS sequence"/>
</dbReference>
<reference evidence="4" key="1">
    <citation type="submission" date="2023-11" db="EMBL/GenBank/DDBJ databases">
        <authorList>
            <person name="Alioto T."/>
            <person name="Alioto T."/>
            <person name="Gomez Garrido J."/>
        </authorList>
    </citation>
    <scope>NUCLEOTIDE SEQUENCE</scope>
</reference>
<dbReference type="GO" id="GO:0000981">
    <property type="term" value="F:DNA-binding transcription factor activity, RNA polymerase II-specific"/>
    <property type="evidence" value="ECO:0007669"/>
    <property type="project" value="InterPro"/>
</dbReference>
<dbReference type="GO" id="GO:0008270">
    <property type="term" value="F:zinc ion binding"/>
    <property type="evidence" value="ECO:0007669"/>
    <property type="project" value="InterPro"/>
</dbReference>
<evidence type="ECO:0000256" key="1">
    <source>
        <dbReference type="ARBA" id="ARBA00023242"/>
    </source>
</evidence>
<feature type="compositionally biased region" description="Low complexity" evidence="2">
    <location>
        <begin position="523"/>
        <end position="537"/>
    </location>
</feature>
<feature type="compositionally biased region" description="Basic residues" evidence="2">
    <location>
        <begin position="240"/>
        <end position="250"/>
    </location>
</feature>
<feature type="compositionally biased region" description="Basic and acidic residues" evidence="2">
    <location>
        <begin position="171"/>
        <end position="190"/>
    </location>
</feature>
<feature type="compositionally biased region" description="Basic and acidic residues" evidence="2">
    <location>
        <begin position="539"/>
        <end position="557"/>
    </location>
</feature>
<evidence type="ECO:0000313" key="4">
    <source>
        <dbReference type="EMBL" id="CAK3987905.1"/>
    </source>
</evidence>
<dbReference type="InterPro" id="IPR001138">
    <property type="entry name" value="Zn2Cys6_DnaBD"/>
</dbReference>
<dbReference type="PROSITE" id="PS00463">
    <property type="entry name" value="ZN2_CY6_FUNGAL_1"/>
    <property type="match status" value="1"/>
</dbReference>
<gene>
    <name evidence="4" type="ORF">LECACI_7A003895</name>
</gene>
<dbReference type="PROSITE" id="PS50048">
    <property type="entry name" value="ZN2_CY6_FUNGAL_2"/>
    <property type="match status" value="1"/>
</dbReference>
<feature type="region of interest" description="Disordered" evidence="2">
    <location>
        <begin position="1"/>
        <end position="281"/>
    </location>
</feature>
<feature type="region of interest" description="Disordered" evidence="2">
    <location>
        <begin position="512"/>
        <end position="588"/>
    </location>
</feature>
<evidence type="ECO:0000256" key="2">
    <source>
        <dbReference type="SAM" id="MobiDB-lite"/>
    </source>
</evidence>
<keyword evidence="5" id="KW-1185">Reference proteome</keyword>
<proteinExistence type="predicted"/>
<sequence>MEVITCHFESDGPHPLPIPERQDSTTRNDSLVLQTRPDGAAATTSPSPQRPDPMAAGPEKESQRVSTDVAAGKSGYEAPVSLPSPIDEVSDVSSSLTSITSIQDTADSSPILSDDNGKEKETRGDSHKPKVAGAHQHPTNCSTGRGAQTSLGGCNDGTAEGYADSQGENASTKRTDIIDRDDDHSDERPAKRVRTSSPSKHNSVTSDVEHSNAISDSDSQSDSTNGVDHDETSDNDPGKRRALRKTRARPLSRQLPHSQEDDGRDGERPEHKSQSEETTPERPLIACFKFSSVKGKAAYSELLSQLAAQSQVTEPAGYNLRGRNKSASRQITAPDGLQFLALDQDERARPFARGCKSCSISGQRCSLLDHEKEWPCLSCYEAKQECELHEQPIRKRACENCKRRRRPCSYTNTRNHGDSCQQCDDIDQPCVAGPAKDFIRRRIRYPAEGEPNPKPKSKKASKKGAQDDCVECIQTGRTCRYPTEYDGGACEHCRRNCLPCTISDTSVASILNRGPVREPGDQTTWTESTAANTASATRGRKETTPLKQEHAQNEPRKTIGMKQPRQNPILPTTETPSTSQAELKHNQTPDPNLLSQAQPFMNPPQASRIKGTVKKIQTSFRHPIDFNCDHPEDTTTTTTKTPRPCTFCADPPLAILGFGRVKVQVMDWKDGRGYTEIRGGHQQVENTRVCIACTTARLAILACDGHEMRRFSTTTGAFFFSREENEAAADALMDGRVRDLGAFCALCSNLASYRCGAADGEGEGEDDCGLKLCAVCNDSLGREYRGRLQVMLAEADEEATEERPLGLRADCELLKHDGPLMRYVGYQNAMEQ</sequence>
<organism evidence="4 5">
    <name type="scientific">Lecanosticta acicola</name>
    <dbReference type="NCBI Taxonomy" id="111012"/>
    <lineage>
        <taxon>Eukaryota</taxon>
        <taxon>Fungi</taxon>
        <taxon>Dikarya</taxon>
        <taxon>Ascomycota</taxon>
        <taxon>Pezizomycotina</taxon>
        <taxon>Dothideomycetes</taxon>
        <taxon>Dothideomycetidae</taxon>
        <taxon>Mycosphaerellales</taxon>
        <taxon>Mycosphaerellaceae</taxon>
        <taxon>Lecanosticta</taxon>
    </lineage>
</organism>
<feature type="compositionally biased region" description="Basic and acidic residues" evidence="2">
    <location>
        <begin position="258"/>
        <end position="275"/>
    </location>
</feature>
<keyword evidence="1" id="KW-0539">Nucleus</keyword>
<comment type="caution">
    <text evidence="4">The sequence shown here is derived from an EMBL/GenBank/DDBJ whole genome shotgun (WGS) entry which is preliminary data.</text>
</comment>
<feature type="compositionally biased region" description="Polar residues" evidence="2">
    <location>
        <begin position="137"/>
        <end position="152"/>
    </location>
</feature>
<feature type="compositionally biased region" description="Low complexity" evidence="2">
    <location>
        <begin position="91"/>
        <end position="102"/>
    </location>
</feature>
<dbReference type="EMBL" id="CAVMBE010000019">
    <property type="protein sequence ID" value="CAK3987905.1"/>
    <property type="molecule type" value="Genomic_DNA"/>
</dbReference>
<evidence type="ECO:0000313" key="5">
    <source>
        <dbReference type="Proteomes" id="UP001296104"/>
    </source>
</evidence>
<evidence type="ECO:0000259" key="3">
    <source>
        <dbReference type="PROSITE" id="PS50048"/>
    </source>
</evidence>
<feature type="compositionally biased region" description="Basic and acidic residues" evidence="2">
    <location>
        <begin position="227"/>
        <end position="239"/>
    </location>
</feature>
<protein>
    <recommendedName>
        <fullName evidence="3">Zn(2)-C6 fungal-type domain-containing protein</fullName>
    </recommendedName>
</protein>
<name>A0AAI8YXP8_9PEZI</name>
<accession>A0AAI8YXP8</accession>